<dbReference type="PANTHER" id="PTHR42907">
    <property type="entry name" value="FMN-LINKED OXIDOREDUCTASES SUPERFAMILY PROTEIN"/>
    <property type="match status" value="1"/>
</dbReference>
<dbReference type="PATRIC" id="fig|1232683.4.peg.3135"/>
<keyword evidence="8 9" id="KW-0560">Oxidoreductase</keyword>
<keyword evidence="2 9" id="KW-0820">tRNA-binding</keyword>
<sequence length="304" mass="34265">MSRNTLLYTEMVTTGALIHGDRERFLRYDNSEHPVALQLGGSNPQDLAACARMAEDWGYDEVNLNVGCPSDRVQNNMIGACLMAHPKRVAECLHEMQAATSLPVTIKHRLGIDDLDSFEHLHRFVETVKESGCTSFTIHARKAILDGLSPKENREIPPLIYDHVYRIKQLFPELEIIINGGIKSLDEAKAHLQHVDGVMIGREAYQNPYPILAHADGEIFGDDDPVTDRLEIAERFIPYLEKRIKEGAPLYAVVKHLLGLFHGQRGGRQFRRHLSENGHQREAGIATFRDALRFVSQTANPDED</sequence>
<evidence type="ECO:0000256" key="12">
    <source>
        <dbReference type="PIRSR" id="PIRSR006621-2"/>
    </source>
</evidence>
<evidence type="ECO:0000256" key="4">
    <source>
        <dbReference type="ARBA" id="ARBA00022643"/>
    </source>
</evidence>
<keyword evidence="6 9" id="KW-0521">NADP</keyword>
<dbReference type="GO" id="GO:0102266">
    <property type="term" value="F:tRNA-dihydrouridine20a synthase activity"/>
    <property type="evidence" value="ECO:0007669"/>
    <property type="project" value="RHEA"/>
</dbReference>
<comment type="caution">
    <text evidence="9">Lacks conserved residue(s) required for the propagation of feature annotation.</text>
</comment>
<dbReference type="eggNOG" id="COG0042">
    <property type="taxonomic scope" value="Bacteria"/>
</dbReference>
<comment type="catalytic activity">
    <reaction evidence="9">
        <text>5,6-dihydrouridine(20) in tRNA + NADP(+) = uridine(20) in tRNA + NADPH + H(+)</text>
        <dbReference type="Rhea" id="RHEA:53336"/>
        <dbReference type="Rhea" id="RHEA-COMP:13533"/>
        <dbReference type="Rhea" id="RHEA-COMP:13534"/>
        <dbReference type="ChEBI" id="CHEBI:15378"/>
        <dbReference type="ChEBI" id="CHEBI:57783"/>
        <dbReference type="ChEBI" id="CHEBI:58349"/>
        <dbReference type="ChEBI" id="CHEBI:65315"/>
        <dbReference type="ChEBI" id="CHEBI:74443"/>
        <dbReference type="EC" id="1.3.1.91"/>
    </reaction>
</comment>
<proteinExistence type="inferred from homology"/>
<feature type="site" description="Interacts with tRNA; defines subfamily-specific binding signature" evidence="9">
    <location>
        <position position="268"/>
    </location>
</feature>
<dbReference type="InterPro" id="IPR035587">
    <property type="entry name" value="DUS-like_FMN-bd"/>
</dbReference>
<organism evidence="14 15">
    <name type="scientific">Marinobacterium lacunae</name>
    <dbReference type="NCBI Taxonomy" id="1232683"/>
    <lineage>
        <taxon>Bacteria</taxon>
        <taxon>Pseudomonadati</taxon>
        <taxon>Pseudomonadota</taxon>
        <taxon>Gammaproteobacteria</taxon>
        <taxon>Oceanospirillales</taxon>
        <taxon>Oceanospirillaceae</taxon>
        <taxon>Marinobacterium</taxon>
    </lineage>
</organism>
<dbReference type="InterPro" id="IPR004653">
    <property type="entry name" value="DusA"/>
</dbReference>
<dbReference type="NCBIfam" id="TIGR00742">
    <property type="entry name" value="yjbN"/>
    <property type="match status" value="1"/>
</dbReference>
<keyword evidence="4 9" id="KW-0288">FMN</keyword>
<feature type="binding site" evidence="9 12">
    <location>
        <begin position="201"/>
        <end position="202"/>
    </location>
    <ligand>
        <name>FMN</name>
        <dbReference type="ChEBI" id="CHEBI:58210"/>
    </ligand>
</feature>
<evidence type="ECO:0000256" key="2">
    <source>
        <dbReference type="ARBA" id="ARBA00022555"/>
    </source>
</evidence>
<evidence type="ECO:0000313" key="15">
    <source>
        <dbReference type="Proteomes" id="UP000028252"/>
    </source>
</evidence>
<dbReference type="InterPro" id="IPR013785">
    <property type="entry name" value="Aldolase_TIM"/>
</dbReference>
<dbReference type="Gene3D" id="3.20.20.70">
    <property type="entry name" value="Aldolase class I"/>
    <property type="match status" value="1"/>
</dbReference>
<dbReference type="EMBL" id="JMQN01000047">
    <property type="protein sequence ID" value="KEA62713.1"/>
    <property type="molecule type" value="Genomic_DNA"/>
</dbReference>
<evidence type="ECO:0000256" key="1">
    <source>
        <dbReference type="ARBA" id="ARBA00001917"/>
    </source>
</evidence>
<comment type="catalytic activity">
    <reaction evidence="9">
        <text>5,6-dihydrouridine(20) in tRNA + NAD(+) = uridine(20) in tRNA + NADH + H(+)</text>
        <dbReference type="Rhea" id="RHEA:53340"/>
        <dbReference type="Rhea" id="RHEA-COMP:13533"/>
        <dbReference type="Rhea" id="RHEA-COMP:13534"/>
        <dbReference type="ChEBI" id="CHEBI:15378"/>
        <dbReference type="ChEBI" id="CHEBI:57540"/>
        <dbReference type="ChEBI" id="CHEBI:57945"/>
        <dbReference type="ChEBI" id="CHEBI:65315"/>
        <dbReference type="ChEBI" id="CHEBI:74443"/>
        <dbReference type="EC" id="1.3.1.91"/>
    </reaction>
</comment>
<dbReference type="Gene3D" id="1.20.120.1460">
    <property type="match status" value="1"/>
</dbReference>
<dbReference type="HAMAP" id="MF_02041">
    <property type="entry name" value="DusA_subfam"/>
    <property type="match status" value="1"/>
</dbReference>
<evidence type="ECO:0000256" key="7">
    <source>
        <dbReference type="ARBA" id="ARBA00022884"/>
    </source>
</evidence>
<name>A0A081FW08_9GAMM</name>
<comment type="function">
    <text evidence="9">Catalyzes the synthesis of 5,6-dihydrouridine (D), a modified base found in the D-loop of most tRNAs, via the reduction of the C5-C6 double bond in target uridines. Specifically modifies U20 and U20a in tRNAs.</text>
</comment>
<dbReference type="GO" id="GO:0000049">
    <property type="term" value="F:tRNA binding"/>
    <property type="evidence" value="ECO:0007669"/>
    <property type="project" value="UniProtKB-UniRule"/>
</dbReference>
<keyword evidence="12" id="KW-0547">Nucleotide-binding</keyword>
<dbReference type="AlphaFoldDB" id="A0A081FW08"/>
<comment type="cofactor">
    <cofactor evidence="1 9 10 12">
        <name>FMN</name>
        <dbReference type="ChEBI" id="CHEBI:58210"/>
    </cofactor>
</comment>
<comment type="catalytic activity">
    <reaction evidence="9">
        <text>5,6-dihydrouridine(20a) in tRNA + NAD(+) = uridine(20a) in tRNA + NADH + H(+)</text>
        <dbReference type="Rhea" id="RHEA:53348"/>
        <dbReference type="Rhea" id="RHEA-COMP:13535"/>
        <dbReference type="Rhea" id="RHEA-COMP:13536"/>
        <dbReference type="ChEBI" id="CHEBI:15378"/>
        <dbReference type="ChEBI" id="CHEBI:57540"/>
        <dbReference type="ChEBI" id="CHEBI:57945"/>
        <dbReference type="ChEBI" id="CHEBI:65315"/>
        <dbReference type="ChEBI" id="CHEBI:74443"/>
    </reaction>
</comment>
<feature type="active site" description="Proton donor" evidence="9 11">
    <location>
        <position position="68"/>
    </location>
</feature>
<evidence type="ECO:0000256" key="9">
    <source>
        <dbReference type="HAMAP-Rule" id="MF_02041"/>
    </source>
</evidence>
<dbReference type="GO" id="GO:0010181">
    <property type="term" value="F:FMN binding"/>
    <property type="evidence" value="ECO:0007669"/>
    <property type="project" value="UniProtKB-UniRule"/>
</dbReference>
<evidence type="ECO:0000256" key="3">
    <source>
        <dbReference type="ARBA" id="ARBA00022630"/>
    </source>
</evidence>
<dbReference type="PANTHER" id="PTHR42907:SF1">
    <property type="entry name" value="FMN-LINKED OXIDOREDUCTASES SUPERFAMILY PROTEIN"/>
    <property type="match status" value="1"/>
</dbReference>
<feature type="binding site" evidence="9 12">
    <location>
        <begin position="179"/>
        <end position="181"/>
    </location>
    <ligand>
        <name>FMN</name>
        <dbReference type="ChEBI" id="CHEBI:58210"/>
    </ligand>
</feature>
<dbReference type="STRING" id="1232683.ADIMK_3185"/>
<evidence type="ECO:0000256" key="11">
    <source>
        <dbReference type="PIRSR" id="PIRSR006621-1"/>
    </source>
</evidence>
<dbReference type="PROSITE" id="PS01136">
    <property type="entry name" value="UPF0034"/>
    <property type="match status" value="1"/>
</dbReference>
<keyword evidence="7 9" id="KW-0694">RNA-binding</keyword>
<dbReference type="GO" id="GO:0102264">
    <property type="term" value="F:tRNA-dihydrouridine20 synthase activity"/>
    <property type="evidence" value="ECO:0007669"/>
    <property type="project" value="UniProtKB-EC"/>
</dbReference>
<evidence type="ECO:0000256" key="10">
    <source>
        <dbReference type="PIRNR" id="PIRNR006621"/>
    </source>
</evidence>
<feature type="binding site" evidence="9 12">
    <location>
        <position position="38"/>
    </location>
    <ligand>
        <name>FMN</name>
        <dbReference type="ChEBI" id="CHEBI:58210"/>
    </ligand>
</feature>
<keyword evidence="15" id="KW-1185">Reference proteome</keyword>
<comment type="catalytic activity">
    <reaction evidence="9">
        <text>5,6-dihydrouridine(20a) in tRNA + NADP(+) = uridine(20a) in tRNA + NADPH + H(+)</text>
        <dbReference type="Rhea" id="RHEA:53344"/>
        <dbReference type="Rhea" id="RHEA-COMP:13535"/>
        <dbReference type="Rhea" id="RHEA-COMP:13536"/>
        <dbReference type="ChEBI" id="CHEBI:15378"/>
        <dbReference type="ChEBI" id="CHEBI:57783"/>
        <dbReference type="ChEBI" id="CHEBI:58349"/>
        <dbReference type="ChEBI" id="CHEBI:65315"/>
        <dbReference type="ChEBI" id="CHEBI:74443"/>
    </reaction>
</comment>
<reference evidence="14 15" key="1">
    <citation type="submission" date="2014-04" db="EMBL/GenBank/DDBJ databases">
        <title>Marinobacterium kochiensis sp. nov., isolated from sediment sample collected from Kochi backwaters in Kerala, India.</title>
        <authorList>
            <person name="Singh A."/>
            <person name="Pinnaka A.K."/>
        </authorList>
    </citation>
    <scope>NUCLEOTIDE SEQUENCE [LARGE SCALE GENOMIC DNA]</scope>
    <source>
        <strain evidence="14 15">AK27</strain>
    </source>
</reference>
<evidence type="ECO:0000256" key="5">
    <source>
        <dbReference type="ARBA" id="ARBA00022694"/>
    </source>
</evidence>
<dbReference type="Proteomes" id="UP000028252">
    <property type="component" value="Unassembled WGS sequence"/>
</dbReference>
<comment type="similarity">
    <text evidence="9">Belongs to the Dus family. DusA subfamily.</text>
</comment>
<feature type="domain" description="DUS-like FMN-binding" evidence="13">
    <location>
        <begin position="2"/>
        <end position="287"/>
    </location>
</feature>
<accession>A0A081FW08</accession>
<dbReference type="NCBIfam" id="NF008774">
    <property type="entry name" value="PRK11815.1"/>
    <property type="match status" value="1"/>
</dbReference>
<keyword evidence="3 9" id="KW-0285">Flavoprotein</keyword>
<dbReference type="InterPro" id="IPR001269">
    <property type="entry name" value="DUS_fam"/>
</dbReference>
<comment type="similarity">
    <text evidence="10">Belongs to the dus family.</text>
</comment>
<keyword evidence="5 9" id="KW-0819">tRNA processing</keyword>
<dbReference type="PIRSF" id="PIRSF006621">
    <property type="entry name" value="Dus"/>
    <property type="match status" value="1"/>
</dbReference>
<feature type="binding site" evidence="9 12">
    <location>
        <position position="107"/>
    </location>
    <ligand>
        <name>FMN</name>
        <dbReference type="ChEBI" id="CHEBI:58210"/>
    </ligand>
</feature>
<dbReference type="InterPro" id="IPR018517">
    <property type="entry name" value="tRNA_hU_synthase_CS"/>
</dbReference>
<evidence type="ECO:0000256" key="8">
    <source>
        <dbReference type="ARBA" id="ARBA00023002"/>
    </source>
</evidence>
<feature type="site" description="Interacts with tRNA; defines subfamily-specific binding signature" evidence="9">
    <location>
        <position position="151"/>
    </location>
</feature>
<comment type="caution">
    <text evidence="14">The sequence shown here is derived from an EMBL/GenBank/DDBJ whole genome shotgun (WGS) entry which is preliminary data.</text>
</comment>
<dbReference type="GO" id="GO:0050660">
    <property type="term" value="F:flavin adenine dinucleotide binding"/>
    <property type="evidence" value="ECO:0007669"/>
    <property type="project" value="InterPro"/>
</dbReference>
<evidence type="ECO:0000259" key="13">
    <source>
        <dbReference type="Pfam" id="PF01207"/>
    </source>
</evidence>
<evidence type="ECO:0000313" key="14">
    <source>
        <dbReference type="EMBL" id="KEA62713.1"/>
    </source>
</evidence>
<dbReference type="CDD" id="cd02801">
    <property type="entry name" value="DUS_like_FMN"/>
    <property type="match status" value="1"/>
</dbReference>
<gene>
    <name evidence="9" type="primary">dusA</name>
    <name evidence="14" type="ORF">ADIMK_3185</name>
</gene>
<evidence type="ECO:0000256" key="6">
    <source>
        <dbReference type="ARBA" id="ARBA00022857"/>
    </source>
</evidence>
<feature type="site" description="Interacts with tRNA" evidence="9">
    <location>
        <position position="154"/>
    </location>
</feature>
<dbReference type="SUPFAM" id="SSF51395">
    <property type="entry name" value="FMN-linked oxidoreductases"/>
    <property type="match status" value="1"/>
</dbReference>
<dbReference type="EC" id="1.3.1.91" evidence="9"/>
<dbReference type="Pfam" id="PF01207">
    <property type="entry name" value="Dus"/>
    <property type="match status" value="1"/>
</dbReference>
<feature type="site" description="Interacts with tRNA; defines subfamily-specific binding signature" evidence="9">
    <location>
        <position position="271"/>
    </location>
</feature>
<feature type="site" description="Interacts with tRNA" evidence="9">
    <location>
        <position position="65"/>
    </location>
</feature>
<feature type="binding site" evidence="9 12">
    <location>
        <position position="139"/>
    </location>
    <ligand>
        <name>FMN</name>
        <dbReference type="ChEBI" id="CHEBI:58210"/>
    </ligand>
</feature>
<protein>
    <recommendedName>
        <fullName evidence="9">tRNA-dihydrouridine(20/20a) synthase</fullName>
        <ecNumber evidence="9">1.3.1.91</ecNumber>
    </recommendedName>
    <alternativeName>
        <fullName evidence="9">U20-specific dihydrouridine synthase</fullName>
        <shortName evidence="9">U20-specific Dus</shortName>
    </alternativeName>
    <alternativeName>
        <fullName evidence="9">tRNA-dihydrouridine synthase A</fullName>
    </alternativeName>
</protein>